<evidence type="ECO:0000313" key="3">
    <source>
        <dbReference type="Proteomes" id="UP000769022"/>
    </source>
</evidence>
<evidence type="ECO:0000256" key="1">
    <source>
        <dbReference type="SAM" id="Phobius"/>
    </source>
</evidence>
<organism evidence="2 3">
    <name type="scientific">Candidatus Phytoplasma asiaticum</name>
    <dbReference type="NCBI Taxonomy" id="2763338"/>
    <lineage>
        <taxon>Bacteria</taxon>
        <taxon>Bacillati</taxon>
        <taxon>Mycoplasmatota</taxon>
        <taxon>Mollicutes</taxon>
        <taxon>Acholeplasmatales</taxon>
        <taxon>Acholeplasmataceae</taxon>
        <taxon>Candidatus Phytoplasma</taxon>
        <taxon>16SrII (Peanut WB group)</taxon>
    </lineage>
</organism>
<dbReference type="SMR" id="A0AAX3B9R4"/>
<keyword evidence="1" id="KW-1133">Transmembrane helix</keyword>
<dbReference type="AlphaFoldDB" id="A0AAX3B9R4"/>
<dbReference type="Proteomes" id="UP000769022">
    <property type="component" value="Chromosome"/>
</dbReference>
<accession>A0AAX3B9R4</accession>
<evidence type="ECO:0000313" key="2">
    <source>
        <dbReference type="EMBL" id="UQV27398.1"/>
    </source>
</evidence>
<keyword evidence="1" id="KW-0472">Membrane</keyword>
<name>A0AAX3B9R4_9MOLU</name>
<reference evidence="2 3" key="1">
    <citation type="submission" date="2022-05" db="EMBL/GenBank/DDBJ databases">
        <title>'Parthenium hysterophorus' phyllody phytoplasma strain PR34.</title>
        <authorList>
            <person name="Kirdat K."/>
            <person name="Tiwarekar B."/>
            <person name="Yadav A."/>
        </authorList>
    </citation>
    <scope>NUCLEOTIDE SEQUENCE [LARGE SCALE GENOMIC DNA]</scope>
    <source>
        <strain evidence="2 3">PR34</strain>
    </source>
</reference>
<dbReference type="KEGG" id="pphy:H7686_0001070"/>
<protein>
    <submittedName>
        <fullName evidence="2">Effector protein</fullName>
    </submittedName>
</protein>
<sequence>MIKLYFYYLYILFIFIKISVLNNIIIASPSQDEFINGTRIVNVIVASDDILKKHNLFQKYFDWSCKYPSYNSELEEFGMTWKIKNPPENLLGVFFDAGNRDNEDNKYSLEELKYIANNAKNMYIFWKYKEK</sequence>
<keyword evidence="1" id="KW-0812">Transmembrane</keyword>
<dbReference type="RefSeq" id="WP_193621863.1">
    <property type="nucleotide sequence ID" value="NZ_JACRYS020000006.1"/>
</dbReference>
<feature type="transmembrane region" description="Helical" evidence="1">
    <location>
        <begin position="6"/>
        <end position="26"/>
    </location>
</feature>
<keyword evidence="3" id="KW-1185">Reference proteome</keyword>
<gene>
    <name evidence="2" type="ORF">H7686_0001070</name>
</gene>
<dbReference type="EMBL" id="CP097206">
    <property type="protein sequence ID" value="UQV27398.1"/>
    <property type="molecule type" value="Genomic_DNA"/>
</dbReference>
<proteinExistence type="predicted"/>